<dbReference type="GeneID" id="56082427"/>
<dbReference type="OrthoDB" id="236343at2157"/>
<protein>
    <submittedName>
        <fullName evidence="2">Uncharacterized protein</fullName>
    </submittedName>
</protein>
<name>A0A7D5PA04_9EURY</name>
<accession>A0A7D5PA04</accession>
<dbReference type="RefSeq" id="WP_179921526.1">
    <property type="nucleotide sequence ID" value="NZ_CP058909.1"/>
</dbReference>
<sequence>MSTTETRTTDVKADAEAGDAGEAGKAGKTGARPHRVVDPMGATGRMTVETPEGDERTVVGCLDGLVAGRLDGTAPGSTVRMELSPAADGEGYVAARVLPGGLPAL</sequence>
<keyword evidence="3" id="KW-1185">Reference proteome</keyword>
<dbReference type="Proteomes" id="UP000509346">
    <property type="component" value="Chromosome"/>
</dbReference>
<reference evidence="2 3" key="1">
    <citation type="submission" date="2020-07" db="EMBL/GenBank/DDBJ databases">
        <title>Halosimplex litoreum sp. nov. and Halosimplex rubrum sp. nov., isolated from different salt environments.</title>
        <authorList>
            <person name="Cui H."/>
        </authorList>
    </citation>
    <scope>NUCLEOTIDE SEQUENCE [LARGE SCALE GENOMIC DNA]</scope>
    <source>
        <strain evidence="2 3">R2</strain>
    </source>
</reference>
<dbReference type="EMBL" id="CP058909">
    <property type="protein sequence ID" value="QLH81485.1"/>
    <property type="molecule type" value="Genomic_DNA"/>
</dbReference>
<organism evidence="2 3">
    <name type="scientific">Halosimplex pelagicum</name>
    <dbReference type="NCBI Taxonomy" id="869886"/>
    <lineage>
        <taxon>Archaea</taxon>
        <taxon>Methanobacteriati</taxon>
        <taxon>Methanobacteriota</taxon>
        <taxon>Stenosarchaea group</taxon>
        <taxon>Halobacteria</taxon>
        <taxon>Halobacteriales</taxon>
        <taxon>Haloarculaceae</taxon>
        <taxon>Halosimplex</taxon>
    </lineage>
</organism>
<dbReference type="KEGG" id="hpel:HZS54_07520"/>
<proteinExistence type="predicted"/>
<gene>
    <name evidence="2" type="ORF">HZS54_07520</name>
</gene>
<dbReference type="AlphaFoldDB" id="A0A7D5PA04"/>
<feature type="region of interest" description="Disordered" evidence="1">
    <location>
        <begin position="1"/>
        <end position="54"/>
    </location>
</feature>
<evidence type="ECO:0000313" key="2">
    <source>
        <dbReference type="EMBL" id="QLH81485.1"/>
    </source>
</evidence>
<evidence type="ECO:0000313" key="3">
    <source>
        <dbReference type="Proteomes" id="UP000509346"/>
    </source>
</evidence>
<evidence type="ECO:0000256" key="1">
    <source>
        <dbReference type="SAM" id="MobiDB-lite"/>
    </source>
</evidence>